<organism evidence="5">
    <name type="scientific">Hymenolepis diminuta</name>
    <name type="common">Rat tapeworm</name>
    <dbReference type="NCBI Taxonomy" id="6216"/>
    <lineage>
        <taxon>Eukaryota</taxon>
        <taxon>Metazoa</taxon>
        <taxon>Spiralia</taxon>
        <taxon>Lophotrochozoa</taxon>
        <taxon>Platyhelminthes</taxon>
        <taxon>Cestoda</taxon>
        <taxon>Eucestoda</taxon>
        <taxon>Cyclophyllidea</taxon>
        <taxon>Hymenolepididae</taxon>
        <taxon>Hymenolepis</taxon>
    </lineage>
</organism>
<proteinExistence type="predicted"/>
<sequence>MKHFAFSSLSQTCLPLLVCCMVLCILGEVNAAPRGVVSPTQPEDMLDELSYQNYLRMRADEERDLEKGMEKRMPFLSRLGKRFYAFRSRLVLIFWLFESATFSVRVLLQQYFQFTHLHDHSTTLQRTWNNGRIGGG</sequence>
<dbReference type="OrthoDB" id="10460540at2759"/>
<evidence type="ECO:0000256" key="1">
    <source>
        <dbReference type="SAM" id="Phobius"/>
    </source>
</evidence>
<dbReference type="Proteomes" id="UP000274504">
    <property type="component" value="Unassembled WGS sequence"/>
</dbReference>
<evidence type="ECO:0000313" key="3">
    <source>
        <dbReference type="EMBL" id="VDL59105.1"/>
    </source>
</evidence>
<dbReference type="WBParaSite" id="HDID_0000678901-mRNA-1">
    <property type="protein sequence ID" value="HDID_0000678901-mRNA-1"/>
    <property type="gene ID" value="HDID_0000678901"/>
</dbReference>
<protein>
    <submittedName>
        <fullName evidence="3 5">Uncharacterized protein</fullName>
    </submittedName>
</protein>
<keyword evidence="1" id="KW-0812">Transmembrane</keyword>
<feature type="signal peptide" evidence="2">
    <location>
        <begin position="1"/>
        <end position="31"/>
    </location>
</feature>
<evidence type="ECO:0000313" key="4">
    <source>
        <dbReference type="Proteomes" id="UP000274504"/>
    </source>
</evidence>
<keyword evidence="1" id="KW-0472">Membrane</keyword>
<evidence type="ECO:0000256" key="2">
    <source>
        <dbReference type="SAM" id="SignalP"/>
    </source>
</evidence>
<keyword evidence="1" id="KW-1133">Transmembrane helix</keyword>
<gene>
    <name evidence="3" type="ORF">HDID_LOCUS6787</name>
</gene>
<feature type="transmembrane region" description="Helical" evidence="1">
    <location>
        <begin position="90"/>
        <end position="108"/>
    </location>
</feature>
<evidence type="ECO:0000313" key="5">
    <source>
        <dbReference type="WBParaSite" id="HDID_0000678901-mRNA-1"/>
    </source>
</evidence>
<dbReference type="EMBL" id="UYSG01010878">
    <property type="protein sequence ID" value="VDL59105.1"/>
    <property type="molecule type" value="Genomic_DNA"/>
</dbReference>
<reference evidence="5" key="1">
    <citation type="submission" date="2017-02" db="UniProtKB">
        <authorList>
            <consortium name="WormBaseParasite"/>
        </authorList>
    </citation>
    <scope>IDENTIFICATION</scope>
</reference>
<name>A0A0R3SPB7_HYMDI</name>
<accession>A0A0R3SPB7</accession>
<reference evidence="3 4" key="2">
    <citation type="submission" date="2018-11" db="EMBL/GenBank/DDBJ databases">
        <authorList>
            <consortium name="Pathogen Informatics"/>
        </authorList>
    </citation>
    <scope>NUCLEOTIDE SEQUENCE [LARGE SCALE GENOMIC DNA]</scope>
</reference>
<feature type="chain" id="PRO_5043131380" evidence="2">
    <location>
        <begin position="32"/>
        <end position="136"/>
    </location>
</feature>
<keyword evidence="2" id="KW-0732">Signal</keyword>
<dbReference type="AlphaFoldDB" id="A0A0R3SPB7"/>